<dbReference type="PROSITE" id="PS00028">
    <property type="entry name" value="ZINC_FINGER_C2H2_1"/>
    <property type="match status" value="3"/>
</dbReference>
<evidence type="ECO:0000256" key="3">
    <source>
        <dbReference type="ARBA" id="ARBA00022737"/>
    </source>
</evidence>
<feature type="domain" description="C2H2-type" evidence="10">
    <location>
        <begin position="120"/>
        <end position="147"/>
    </location>
</feature>
<comment type="subcellular location">
    <subcellularLocation>
        <location evidence="1">Nucleus</location>
    </subcellularLocation>
</comment>
<feature type="domain" description="C2H2-type" evidence="10">
    <location>
        <begin position="146"/>
        <end position="174"/>
    </location>
</feature>
<dbReference type="PANTHER" id="PTHR24388">
    <property type="entry name" value="ZINC FINGER PROTEIN"/>
    <property type="match status" value="1"/>
</dbReference>
<protein>
    <recommendedName>
        <fullName evidence="10">C2H2-type domain-containing protein</fullName>
    </recommendedName>
</protein>
<reference evidence="11 12" key="1">
    <citation type="submission" date="2024-06" db="EMBL/GenBank/DDBJ databases">
        <title>A chromosome-level genome assembly of beet webworm, Loxostege sticticalis.</title>
        <authorList>
            <person name="Zhang Y."/>
        </authorList>
    </citation>
    <scope>NUCLEOTIDE SEQUENCE [LARGE SCALE GENOMIC DNA]</scope>
    <source>
        <strain evidence="11">AQ028</strain>
        <tissue evidence="11">Male pupae</tissue>
    </source>
</reference>
<dbReference type="FunFam" id="3.30.160.60:FF:000100">
    <property type="entry name" value="Zinc finger 45-like"/>
    <property type="match status" value="1"/>
</dbReference>
<evidence type="ECO:0000256" key="4">
    <source>
        <dbReference type="ARBA" id="ARBA00022771"/>
    </source>
</evidence>
<accession>A0ABD0S7D5</accession>
<keyword evidence="3" id="KW-0677">Repeat</keyword>
<sequence>MFEARRNAEIMMRYTTAYPFRLPECSIVCVYCYESFASAALFRRHMDSEHEDFPVHEAFSHIPDGYGKVDCTELRCRLCSQPQEDLKTAAEHLVRDHSISGLNLKYDLGMQPFKFDDVGYGCAICDEKFSGLRSLSRHTQSHFFKHTCESCGKSYSTFSSLKAHLRVSHIGDNRLCRKCKLTFKTVDARRKHWNESPQCWAHLCKICGERFMTWNQRLSHQAKVHAVVQQHKRSQACPECRDVFPRGEKFRNHWKTCRARVK</sequence>
<keyword evidence="6" id="KW-0238">DNA-binding</keyword>
<evidence type="ECO:0000256" key="8">
    <source>
        <dbReference type="ARBA" id="ARBA00037948"/>
    </source>
</evidence>
<keyword evidence="4 9" id="KW-0863">Zinc-finger</keyword>
<dbReference type="PROSITE" id="PS50157">
    <property type="entry name" value="ZINC_FINGER_C2H2_2"/>
    <property type="match status" value="2"/>
</dbReference>
<name>A0ABD0S7D5_LOXSC</name>
<evidence type="ECO:0000256" key="7">
    <source>
        <dbReference type="ARBA" id="ARBA00023242"/>
    </source>
</evidence>
<dbReference type="InterPro" id="IPR050527">
    <property type="entry name" value="Snail/Krueppel_Znf"/>
</dbReference>
<dbReference type="SMART" id="SM00355">
    <property type="entry name" value="ZnF_C2H2"/>
    <property type="match status" value="6"/>
</dbReference>
<dbReference type="Proteomes" id="UP001549921">
    <property type="component" value="Unassembled WGS sequence"/>
</dbReference>
<keyword evidence="7" id="KW-0539">Nucleus</keyword>
<dbReference type="GO" id="GO:0003677">
    <property type="term" value="F:DNA binding"/>
    <property type="evidence" value="ECO:0007669"/>
    <property type="project" value="UniProtKB-KW"/>
</dbReference>
<dbReference type="InterPro" id="IPR036236">
    <property type="entry name" value="Znf_C2H2_sf"/>
</dbReference>
<dbReference type="EMBL" id="JBEDNZ010000031">
    <property type="protein sequence ID" value="KAL0808621.1"/>
    <property type="molecule type" value="Genomic_DNA"/>
</dbReference>
<evidence type="ECO:0000256" key="9">
    <source>
        <dbReference type="PROSITE-ProRule" id="PRU00042"/>
    </source>
</evidence>
<dbReference type="Gene3D" id="3.30.160.60">
    <property type="entry name" value="Classic Zinc Finger"/>
    <property type="match status" value="1"/>
</dbReference>
<dbReference type="AlphaFoldDB" id="A0ABD0S7D5"/>
<comment type="similarity">
    <text evidence="8">Belongs to the snail C2H2-type zinc-finger protein family.</text>
</comment>
<proteinExistence type="inferred from homology"/>
<evidence type="ECO:0000313" key="12">
    <source>
        <dbReference type="Proteomes" id="UP001549921"/>
    </source>
</evidence>
<dbReference type="PANTHER" id="PTHR24388:SF54">
    <property type="entry name" value="PROTEIN ESCARGOT"/>
    <property type="match status" value="1"/>
</dbReference>
<comment type="caution">
    <text evidence="11">The sequence shown here is derived from an EMBL/GenBank/DDBJ whole genome shotgun (WGS) entry which is preliminary data.</text>
</comment>
<dbReference type="Pfam" id="PF00096">
    <property type="entry name" value="zf-C2H2"/>
    <property type="match status" value="2"/>
</dbReference>
<evidence type="ECO:0000256" key="2">
    <source>
        <dbReference type="ARBA" id="ARBA00022723"/>
    </source>
</evidence>
<evidence type="ECO:0000256" key="5">
    <source>
        <dbReference type="ARBA" id="ARBA00022833"/>
    </source>
</evidence>
<evidence type="ECO:0000256" key="6">
    <source>
        <dbReference type="ARBA" id="ARBA00023125"/>
    </source>
</evidence>
<keyword evidence="2" id="KW-0479">Metal-binding</keyword>
<dbReference type="SUPFAM" id="SSF57667">
    <property type="entry name" value="beta-beta-alpha zinc fingers"/>
    <property type="match status" value="2"/>
</dbReference>
<dbReference type="InterPro" id="IPR013087">
    <property type="entry name" value="Znf_C2H2_type"/>
</dbReference>
<evidence type="ECO:0000256" key="1">
    <source>
        <dbReference type="ARBA" id="ARBA00004123"/>
    </source>
</evidence>
<organism evidence="11 12">
    <name type="scientific">Loxostege sticticalis</name>
    <name type="common">Beet webworm moth</name>
    <dbReference type="NCBI Taxonomy" id="481309"/>
    <lineage>
        <taxon>Eukaryota</taxon>
        <taxon>Metazoa</taxon>
        <taxon>Ecdysozoa</taxon>
        <taxon>Arthropoda</taxon>
        <taxon>Hexapoda</taxon>
        <taxon>Insecta</taxon>
        <taxon>Pterygota</taxon>
        <taxon>Neoptera</taxon>
        <taxon>Endopterygota</taxon>
        <taxon>Lepidoptera</taxon>
        <taxon>Glossata</taxon>
        <taxon>Ditrysia</taxon>
        <taxon>Pyraloidea</taxon>
        <taxon>Crambidae</taxon>
        <taxon>Pyraustinae</taxon>
        <taxon>Loxostege</taxon>
    </lineage>
</organism>
<evidence type="ECO:0000313" key="11">
    <source>
        <dbReference type="EMBL" id="KAL0808621.1"/>
    </source>
</evidence>
<dbReference type="GO" id="GO:0005634">
    <property type="term" value="C:nucleus"/>
    <property type="evidence" value="ECO:0007669"/>
    <property type="project" value="UniProtKB-SubCell"/>
</dbReference>
<keyword evidence="5" id="KW-0862">Zinc</keyword>
<gene>
    <name evidence="11" type="ORF">ABMA28_013059</name>
</gene>
<evidence type="ECO:0000259" key="10">
    <source>
        <dbReference type="PROSITE" id="PS50157"/>
    </source>
</evidence>
<dbReference type="GO" id="GO:0008270">
    <property type="term" value="F:zinc ion binding"/>
    <property type="evidence" value="ECO:0007669"/>
    <property type="project" value="UniProtKB-KW"/>
</dbReference>